<organism evidence="1 2">
    <name type="scientific">Williamsia phyllosphaerae</name>
    <dbReference type="NCBI Taxonomy" id="885042"/>
    <lineage>
        <taxon>Bacteria</taxon>
        <taxon>Bacillati</taxon>
        <taxon>Actinomycetota</taxon>
        <taxon>Actinomycetes</taxon>
        <taxon>Mycobacteriales</taxon>
        <taxon>Nocardiaceae</taxon>
        <taxon>Williamsia</taxon>
    </lineage>
</organism>
<protein>
    <submittedName>
        <fullName evidence="1">Uncharacterized protein</fullName>
    </submittedName>
</protein>
<sequence length="170" mass="18465">MNTNRTTHAELRAAVREFAANSNLSDPAEIADAMLLGVTAATRKAWLAEALPVVVSHVLSSQRNTVLNQAFRSPRRMPSKSAKVAGVRDWWSQLMDQRIAIGAEWKPLGDCTADNLVQIVALRRERAAQVNSQADKYDTLLGLLSTYRVATVRELPADAVQSAGIEGLAA</sequence>
<accession>A0ABQ1V4N7</accession>
<name>A0ABQ1V4N7_9NOCA</name>
<reference evidence="2" key="1">
    <citation type="journal article" date="2019" name="Int. J. Syst. Evol. Microbiol.">
        <title>The Global Catalogue of Microorganisms (GCM) 10K type strain sequencing project: providing services to taxonomists for standard genome sequencing and annotation.</title>
        <authorList>
            <consortium name="The Broad Institute Genomics Platform"/>
            <consortium name="The Broad Institute Genome Sequencing Center for Infectious Disease"/>
            <person name="Wu L."/>
            <person name="Ma J."/>
        </authorList>
    </citation>
    <scope>NUCLEOTIDE SEQUENCE [LARGE SCALE GENOMIC DNA]</scope>
    <source>
        <strain evidence="2">CCM 7855</strain>
    </source>
</reference>
<gene>
    <name evidence="1" type="ORF">GCM10007298_38120</name>
</gene>
<evidence type="ECO:0000313" key="1">
    <source>
        <dbReference type="EMBL" id="GGF38791.1"/>
    </source>
</evidence>
<evidence type="ECO:0000313" key="2">
    <source>
        <dbReference type="Proteomes" id="UP000632454"/>
    </source>
</evidence>
<dbReference type="EMBL" id="BMCS01000003">
    <property type="protein sequence ID" value="GGF38791.1"/>
    <property type="molecule type" value="Genomic_DNA"/>
</dbReference>
<dbReference type="RefSeq" id="WP_229705333.1">
    <property type="nucleotide sequence ID" value="NZ_BMCS01000003.1"/>
</dbReference>
<dbReference type="Proteomes" id="UP000632454">
    <property type="component" value="Unassembled WGS sequence"/>
</dbReference>
<proteinExistence type="predicted"/>
<comment type="caution">
    <text evidence="1">The sequence shown here is derived from an EMBL/GenBank/DDBJ whole genome shotgun (WGS) entry which is preliminary data.</text>
</comment>
<keyword evidence="2" id="KW-1185">Reference proteome</keyword>